<dbReference type="Pfam" id="PF00293">
    <property type="entry name" value="NUDIX"/>
    <property type="match status" value="1"/>
</dbReference>
<dbReference type="SUPFAM" id="SSF55811">
    <property type="entry name" value="Nudix"/>
    <property type="match status" value="1"/>
</dbReference>
<proteinExistence type="inferred from homology"/>
<dbReference type="PROSITE" id="PS00893">
    <property type="entry name" value="NUDIX_BOX"/>
    <property type="match status" value="1"/>
</dbReference>
<reference evidence="6" key="1">
    <citation type="submission" date="2017-09" db="EMBL/GenBank/DDBJ databases">
        <title>Depth-based differentiation of microbial function through sediment-hosted aquifers and enrichment of novel symbionts in the deep terrestrial subsurface.</title>
        <authorList>
            <person name="Probst A.J."/>
            <person name="Ladd B."/>
            <person name="Jarett J.K."/>
            <person name="Geller-Mcgrath D.E."/>
            <person name="Sieber C.M.K."/>
            <person name="Emerson J.B."/>
            <person name="Anantharaman K."/>
            <person name="Thomas B.C."/>
            <person name="Malmstrom R."/>
            <person name="Stieglmeier M."/>
            <person name="Klingl A."/>
            <person name="Woyke T."/>
            <person name="Ryan C.M."/>
            <person name="Banfield J.F."/>
        </authorList>
    </citation>
    <scope>NUCLEOTIDE SEQUENCE [LARGE SCALE GENOMIC DNA]</scope>
</reference>
<dbReference type="PANTHER" id="PTHR43046:SF14">
    <property type="entry name" value="MUTT_NUDIX FAMILY PROTEIN"/>
    <property type="match status" value="1"/>
</dbReference>
<accession>A0A2M7AR24</accession>
<name>A0A2M7AR24_9BACT</name>
<dbReference type="InterPro" id="IPR020084">
    <property type="entry name" value="NUDIX_hydrolase_CS"/>
</dbReference>
<dbReference type="InterPro" id="IPR020476">
    <property type="entry name" value="Nudix_hydrolase"/>
</dbReference>
<dbReference type="PANTHER" id="PTHR43046">
    <property type="entry name" value="GDP-MANNOSE MANNOSYL HYDROLASE"/>
    <property type="match status" value="1"/>
</dbReference>
<evidence type="ECO:0000256" key="1">
    <source>
        <dbReference type="ARBA" id="ARBA00001946"/>
    </source>
</evidence>
<comment type="caution">
    <text evidence="5">The sequence shown here is derived from an EMBL/GenBank/DDBJ whole genome shotgun (WGS) entry which is preliminary data.</text>
</comment>
<dbReference type="EMBL" id="PEWA01000060">
    <property type="protein sequence ID" value="PIU73000.1"/>
    <property type="molecule type" value="Genomic_DNA"/>
</dbReference>
<dbReference type="AlphaFoldDB" id="A0A2M7AR24"/>
<comment type="similarity">
    <text evidence="3">Belongs to the Nudix hydrolase family.</text>
</comment>
<organism evidence="5 6">
    <name type="scientific">Candidatus Shapirobacteria bacterium CG06_land_8_20_14_3_00_40_12</name>
    <dbReference type="NCBI Taxonomy" id="1974881"/>
    <lineage>
        <taxon>Bacteria</taxon>
        <taxon>Candidatus Shapironibacteriota</taxon>
    </lineage>
</organism>
<dbReference type="InterPro" id="IPR015797">
    <property type="entry name" value="NUDIX_hydrolase-like_dom_sf"/>
</dbReference>
<evidence type="ECO:0000256" key="2">
    <source>
        <dbReference type="ARBA" id="ARBA00022801"/>
    </source>
</evidence>
<dbReference type="InterPro" id="IPR000086">
    <property type="entry name" value="NUDIX_hydrolase_dom"/>
</dbReference>
<evidence type="ECO:0000313" key="6">
    <source>
        <dbReference type="Proteomes" id="UP000231407"/>
    </source>
</evidence>
<dbReference type="PROSITE" id="PS51462">
    <property type="entry name" value="NUDIX"/>
    <property type="match status" value="1"/>
</dbReference>
<evidence type="ECO:0000259" key="4">
    <source>
        <dbReference type="PROSITE" id="PS51462"/>
    </source>
</evidence>
<comment type="cofactor">
    <cofactor evidence="1">
        <name>Mg(2+)</name>
        <dbReference type="ChEBI" id="CHEBI:18420"/>
    </cofactor>
</comment>
<gene>
    <name evidence="5" type="ORF">COS78_04185</name>
</gene>
<evidence type="ECO:0000313" key="5">
    <source>
        <dbReference type="EMBL" id="PIU73000.1"/>
    </source>
</evidence>
<feature type="domain" description="Nudix hydrolase" evidence="4">
    <location>
        <begin position="10"/>
        <end position="154"/>
    </location>
</feature>
<evidence type="ECO:0000256" key="3">
    <source>
        <dbReference type="RuleBase" id="RU003476"/>
    </source>
</evidence>
<dbReference type="Gene3D" id="3.90.79.10">
    <property type="entry name" value="Nucleoside Triphosphate Pyrophosphohydrolase"/>
    <property type="match status" value="1"/>
</dbReference>
<sequence>MKNIDWEKLNYRRSTVAVVLNKNNKMLIIQKQSYKENEWDGPGGGIEEDESPEEAIVRELKEELGTDKFEIVKCSQMTDKYNWPREYVLKRFLERGKTYLGQERKQFLVKFWGEDNEIKIPEKEIRKFEWAEIKELEKYFIFPNQYQKTQKLFEEWRIDSW</sequence>
<keyword evidence="2 3" id="KW-0378">Hydrolase</keyword>
<dbReference type="Proteomes" id="UP000231407">
    <property type="component" value="Unassembled WGS sequence"/>
</dbReference>
<dbReference type="PRINTS" id="PR00502">
    <property type="entry name" value="NUDIXFAMILY"/>
</dbReference>
<dbReference type="GO" id="GO:0016787">
    <property type="term" value="F:hydrolase activity"/>
    <property type="evidence" value="ECO:0007669"/>
    <property type="project" value="UniProtKB-KW"/>
</dbReference>
<protein>
    <recommendedName>
        <fullName evidence="4">Nudix hydrolase domain-containing protein</fullName>
    </recommendedName>
</protein>